<evidence type="ECO:0000256" key="5">
    <source>
        <dbReference type="ARBA" id="ARBA00023136"/>
    </source>
</evidence>
<feature type="transmembrane region" description="Helical" evidence="8">
    <location>
        <begin position="191"/>
        <end position="212"/>
    </location>
</feature>
<comment type="caution">
    <text evidence="11">The sequence shown here is derived from an EMBL/GenBank/DDBJ whole genome shotgun (WGS) entry which is preliminary data.</text>
</comment>
<reference evidence="11" key="1">
    <citation type="journal article" date="2020" name="Fungal Divers.">
        <title>Resolving the Mortierellaceae phylogeny through synthesis of multi-gene phylogenetics and phylogenomics.</title>
        <authorList>
            <person name="Vandepol N."/>
            <person name="Liber J."/>
            <person name="Desiro A."/>
            <person name="Na H."/>
            <person name="Kennedy M."/>
            <person name="Barry K."/>
            <person name="Grigoriev I.V."/>
            <person name="Miller A.N."/>
            <person name="O'Donnell K."/>
            <person name="Stajich J.E."/>
            <person name="Bonito G."/>
        </authorList>
    </citation>
    <scope>NUCLEOTIDE SEQUENCE</scope>
    <source>
        <strain evidence="11">KOD948</strain>
    </source>
</reference>
<evidence type="ECO:0000256" key="7">
    <source>
        <dbReference type="SAM" id="MobiDB-lite"/>
    </source>
</evidence>
<keyword evidence="4 8" id="KW-1133">Transmembrane helix</keyword>
<evidence type="ECO:0000256" key="1">
    <source>
        <dbReference type="ARBA" id="ARBA00004141"/>
    </source>
</evidence>
<gene>
    <name evidence="11" type="ORF">BG011_008170</name>
</gene>
<keyword evidence="12" id="KW-1185">Reference proteome</keyword>
<evidence type="ECO:0000256" key="9">
    <source>
        <dbReference type="SAM" id="SignalP"/>
    </source>
</evidence>
<keyword evidence="3 8" id="KW-0812">Transmembrane</keyword>
<accession>A0A9P6U8H7</accession>
<evidence type="ECO:0000256" key="8">
    <source>
        <dbReference type="SAM" id="Phobius"/>
    </source>
</evidence>
<organism evidence="11 12">
    <name type="scientific">Mortierella polycephala</name>
    <dbReference type="NCBI Taxonomy" id="41804"/>
    <lineage>
        <taxon>Eukaryota</taxon>
        <taxon>Fungi</taxon>
        <taxon>Fungi incertae sedis</taxon>
        <taxon>Mucoromycota</taxon>
        <taxon>Mortierellomycotina</taxon>
        <taxon>Mortierellomycetes</taxon>
        <taxon>Mortierellales</taxon>
        <taxon>Mortierellaceae</taxon>
        <taxon>Mortierella</taxon>
    </lineage>
</organism>
<evidence type="ECO:0000256" key="4">
    <source>
        <dbReference type="ARBA" id="ARBA00022989"/>
    </source>
</evidence>
<evidence type="ECO:0000259" key="10">
    <source>
        <dbReference type="Pfam" id="PF13886"/>
    </source>
</evidence>
<feature type="transmembrane region" description="Helical" evidence="8">
    <location>
        <begin position="55"/>
        <end position="73"/>
    </location>
</feature>
<dbReference type="AlphaFoldDB" id="A0A9P6U8H7"/>
<evidence type="ECO:0000313" key="11">
    <source>
        <dbReference type="EMBL" id="KAG0263741.1"/>
    </source>
</evidence>
<name>A0A9P6U8H7_9FUNG</name>
<protein>
    <recommendedName>
        <fullName evidence="6">Transmembrane protein 198</fullName>
    </recommendedName>
</protein>
<evidence type="ECO:0000256" key="2">
    <source>
        <dbReference type="ARBA" id="ARBA00006244"/>
    </source>
</evidence>
<dbReference type="EMBL" id="JAAAJA010000066">
    <property type="protein sequence ID" value="KAG0263741.1"/>
    <property type="molecule type" value="Genomic_DNA"/>
</dbReference>
<feature type="domain" description="TM7S3/TM198-like" evidence="10">
    <location>
        <begin position="58"/>
        <end position="253"/>
    </location>
</feature>
<evidence type="ECO:0000256" key="6">
    <source>
        <dbReference type="ARBA" id="ARBA00049737"/>
    </source>
</evidence>
<feature type="compositionally biased region" description="Polar residues" evidence="7">
    <location>
        <begin position="349"/>
        <end position="359"/>
    </location>
</feature>
<dbReference type="InterPro" id="IPR040236">
    <property type="entry name" value="TMEM198"/>
</dbReference>
<dbReference type="PANTHER" id="PTHR31247">
    <property type="entry name" value="TRANSMEMBRANE PROTEIN 198 FAMILY MEMBER"/>
    <property type="match status" value="1"/>
</dbReference>
<feature type="transmembrane region" description="Helical" evidence="8">
    <location>
        <begin position="166"/>
        <end position="184"/>
    </location>
</feature>
<dbReference type="OrthoDB" id="102260at2759"/>
<keyword evidence="9" id="KW-0732">Signal</keyword>
<dbReference type="Pfam" id="PF13886">
    <property type="entry name" value="TM7S3_TM198"/>
    <property type="match status" value="1"/>
</dbReference>
<dbReference type="GO" id="GO:0005886">
    <property type="term" value="C:plasma membrane"/>
    <property type="evidence" value="ECO:0007669"/>
    <property type="project" value="TreeGrafter"/>
</dbReference>
<feature type="signal peptide" evidence="9">
    <location>
        <begin position="1"/>
        <end position="31"/>
    </location>
</feature>
<feature type="region of interest" description="Disordered" evidence="7">
    <location>
        <begin position="334"/>
        <end position="359"/>
    </location>
</feature>
<feature type="transmembrane region" description="Helical" evidence="8">
    <location>
        <begin position="136"/>
        <end position="154"/>
    </location>
</feature>
<evidence type="ECO:0000313" key="12">
    <source>
        <dbReference type="Proteomes" id="UP000726737"/>
    </source>
</evidence>
<sequence>MGITRRTIASKLMGTLLQMLSLFLLPLVAYAQQPDDSSGDQLGEGRSISLTWQRIVAGFILLLIGIILTFRGYRYYRFTMFLAGFIAGCIILYSILTNVEPASGWNYSEIIYLFACIGAGLLLGAFCWLFNRFTTWVLGGLAGLVVALYILAWRSEGLIRKKGGRIGLLVGATALGMILGLFLGRRILIPASAILGAYLTITGIDLFARTGFTESIYRFFTTDATVDYRLTTNLYIMLGVIGGLILLGILFQMLAWRHRNRSLVAQGRTLHDYDDDWTILGRKHHQPRPDPTYASGDYNNTAYNDGYNASAATPVEPVYSEKKSWNPFKKNKAAHTTAANPADYPDNRVSYSSNAALNQ</sequence>
<feature type="transmembrane region" description="Helical" evidence="8">
    <location>
        <begin position="232"/>
        <end position="251"/>
    </location>
</feature>
<evidence type="ECO:0000256" key="3">
    <source>
        <dbReference type="ARBA" id="ARBA00022692"/>
    </source>
</evidence>
<proteinExistence type="inferred from homology"/>
<feature type="transmembrane region" description="Helical" evidence="8">
    <location>
        <begin position="80"/>
        <end position="98"/>
    </location>
</feature>
<dbReference type="PANTHER" id="PTHR31247:SF5">
    <property type="entry name" value="DUF4203 DOMAIN-CONTAINING PROTEIN"/>
    <property type="match status" value="1"/>
</dbReference>
<feature type="transmembrane region" description="Helical" evidence="8">
    <location>
        <begin position="110"/>
        <end position="129"/>
    </location>
</feature>
<dbReference type="InterPro" id="IPR025256">
    <property type="entry name" value="TM7S3/TM198-like_dom"/>
</dbReference>
<dbReference type="Proteomes" id="UP000726737">
    <property type="component" value="Unassembled WGS sequence"/>
</dbReference>
<keyword evidence="5 8" id="KW-0472">Membrane</keyword>
<feature type="chain" id="PRO_5040234475" description="Transmembrane protein 198" evidence="9">
    <location>
        <begin position="32"/>
        <end position="359"/>
    </location>
</feature>
<comment type="subcellular location">
    <subcellularLocation>
        <location evidence="1">Membrane</location>
        <topology evidence="1">Multi-pass membrane protein</topology>
    </subcellularLocation>
</comment>
<comment type="similarity">
    <text evidence="2">Belongs to the TMEM198 family.</text>
</comment>